<feature type="region of interest" description="Disordered" evidence="5">
    <location>
        <begin position="227"/>
        <end position="267"/>
    </location>
</feature>
<feature type="region of interest" description="Disordered" evidence="5">
    <location>
        <begin position="496"/>
        <end position="515"/>
    </location>
</feature>
<name>A0ABQ0L982_MYCCL</name>
<feature type="region of interest" description="Disordered" evidence="5">
    <location>
        <begin position="127"/>
        <end position="159"/>
    </location>
</feature>
<feature type="signal peptide" evidence="7">
    <location>
        <begin position="1"/>
        <end position="25"/>
    </location>
</feature>
<evidence type="ECO:0000256" key="5">
    <source>
        <dbReference type="SAM" id="MobiDB-lite"/>
    </source>
</evidence>
<keyword evidence="3 6" id="KW-1133">Transmembrane helix</keyword>
<keyword evidence="9" id="KW-1185">Reference proteome</keyword>
<dbReference type="PANTHER" id="PTHR15549">
    <property type="entry name" value="PAIRED IMMUNOGLOBULIN-LIKE TYPE 2 RECEPTOR"/>
    <property type="match status" value="1"/>
</dbReference>
<feature type="region of interest" description="Disordered" evidence="5">
    <location>
        <begin position="358"/>
        <end position="422"/>
    </location>
</feature>
<dbReference type="Proteomes" id="UP000815677">
    <property type="component" value="Unassembled WGS sequence"/>
</dbReference>
<evidence type="ECO:0000256" key="4">
    <source>
        <dbReference type="ARBA" id="ARBA00023136"/>
    </source>
</evidence>
<gene>
    <name evidence="8" type="ORF">MCHLO_04980</name>
</gene>
<evidence type="ECO:0000313" key="8">
    <source>
        <dbReference type="EMBL" id="GAT47520.1"/>
    </source>
</evidence>
<evidence type="ECO:0000256" key="7">
    <source>
        <dbReference type="SAM" id="SignalP"/>
    </source>
</evidence>
<sequence>MFFRCLGPFNLLFLLSVVFARTTSALVFSAVGGPFAEGAQVALSWELNGTEPSDGWELWFNTGGSSEKLEDIPAGDVSTVISFPGVDGAFQGLAGTTVLATSAEVDAIGSTTPAITGTTTFAASITSGSSTTAGSGSGANTAGTSTASSSAQQASASSKPSANMTTALLGIIVGTLAVVAIIVVASIMLFVHRRRRAAIANAGNAYPFAPEDVEKALAEAAGQTEPFARRPVIPGGDIDIDEVRRSRSRSPPPVIYRPPRESSLPRDQQRIVSNISNMSNNAALPIPSQHNEDLPLPSLPESGRSPIGNSRRTAYLNAQLERLALSQDHERHAEDGRSMVYQPMSSVPSDIVAVTVGAGSGRPRRPTITLQVPALPQRSTSISSGSGPGPRRLPLPPLFPNPHPIVPAPAPVPAPVPEPSTSRRDAYLSAQLTRLEIAEQRGPAAAADGASVVFSPLSTVPSEPSVAAQSPVSSSGSAAAISTAVNSPILFRRTSAFPESDVMSPTTPRPYVPPW</sequence>
<keyword evidence="4 6" id="KW-0472">Membrane</keyword>
<feature type="chain" id="PRO_5045595085" evidence="7">
    <location>
        <begin position="26"/>
        <end position="515"/>
    </location>
</feature>
<organism evidence="8 9">
    <name type="scientific">Mycena chlorophos</name>
    <name type="common">Agaric fungus</name>
    <name type="synonym">Agaricus chlorophos</name>
    <dbReference type="NCBI Taxonomy" id="658473"/>
    <lineage>
        <taxon>Eukaryota</taxon>
        <taxon>Fungi</taxon>
        <taxon>Dikarya</taxon>
        <taxon>Basidiomycota</taxon>
        <taxon>Agaricomycotina</taxon>
        <taxon>Agaricomycetes</taxon>
        <taxon>Agaricomycetidae</taxon>
        <taxon>Agaricales</taxon>
        <taxon>Marasmiineae</taxon>
        <taxon>Mycenaceae</taxon>
        <taxon>Mycena</taxon>
    </lineage>
</organism>
<comment type="subcellular location">
    <subcellularLocation>
        <location evidence="1">Membrane</location>
        <topology evidence="1">Single-pass membrane protein</topology>
    </subcellularLocation>
</comment>
<accession>A0ABQ0L982</accession>
<feature type="compositionally biased region" description="Pro residues" evidence="5">
    <location>
        <begin position="391"/>
        <end position="418"/>
    </location>
</feature>
<dbReference type="InterPro" id="IPR051694">
    <property type="entry name" value="Immunoregulatory_rcpt-like"/>
</dbReference>
<feature type="compositionally biased region" description="Basic and acidic residues" evidence="5">
    <location>
        <begin position="258"/>
        <end position="267"/>
    </location>
</feature>
<protein>
    <submittedName>
        <fullName evidence="8">Uncharacterized protein</fullName>
    </submittedName>
</protein>
<dbReference type="PANTHER" id="PTHR15549:SF6">
    <property type="entry name" value="MID2 DOMAIN-CONTAINING PROTEIN"/>
    <property type="match status" value="1"/>
</dbReference>
<feature type="compositionally biased region" description="Low complexity" evidence="5">
    <location>
        <begin position="376"/>
        <end position="390"/>
    </location>
</feature>
<keyword evidence="7" id="KW-0732">Signal</keyword>
<feature type="region of interest" description="Disordered" evidence="5">
    <location>
        <begin position="280"/>
        <end position="307"/>
    </location>
</feature>
<feature type="transmembrane region" description="Helical" evidence="6">
    <location>
        <begin position="167"/>
        <end position="191"/>
    </location>
</feature>
<evidence type="ECO:0000256" key="3">
    <source>
        <dbReference type="ARBA" id="ARBA00022989"/>
    </source>
</evidence>
<reference evidence="8" key="1">
    <citation type="submission" date="2014-09" db="EMBL/GenBank/DDBJ databases">
        <title>Genome sequence of the luminous mushroom Mycena chlorophos for searching fungal bioluminescence genes.</title>
        <authorList>
            <person name="Tanaka Y."/>
            <person name="Kasuga D."/>
            <person name="Oba Y."/>
            <person name="Hase S."/>
            <person name="Sato K."/>
            <person name="Oba Y."/>
            <person name="Sakakibara Y."/>
        </authorList>
    </citation>
    <scope>NUCLEOTIDE SEQUENCE</scope>
</reference>
<feature type="compositionally biased region" description="Low complexity" evidence="5">
    <location>
        <begin position="127"/>
        <end position="158"/>
    </location>
</feature>
<evidence type="ECO:0000256" key="1">
    <source>
        <dbReference type="ARBA" id="ARBA00004167"/>
    </source>
</evidence>
<evidence type="ECO:0000256" key="2">
    <source>
        <dbReference type="ARBA" id="ARBA00022692"/>
    </source>
</evidence>
<dbReference type="EMBL" id="DF843626">
    <property type="protein sequence ID" value="GAT47520.1"/>
    <property type="molecule type" value="Genomic_DNA"/>
</dbReference>
<keyword evidence="2 6" id="KW-0812">Transmembrane</keyword>
<proteinExistence type="predicted"/>
<evidence type="ECO:0000256" key="6">
    <source>
        <dbReference type="SAM" id="Phobius"/>
    </source>
</evidence>
<evidence type="ECO:0000313" key="9">
    <source>
        <dbReference type="Proteomes" id="UP000815677"/>
    </source>
</evidence>